<dbReference type="PROSITE" id="PS00409">
    <property type="entry name" value="PROKAR_NTER_METHYL"/>
    <property type="match status" value="1"/>
</dbReference>
<dbReference type="SUPFAM" id="SSF54523">
    <property type="entry name" value="Pili subunits"/>
    <property type="match status" value="1"/>
</dbReference>
<dbReference type="NCBIfam" id="TIGR02532">
    <property type="entry name" value="IV_pilin_GFxxxE"/>
    <property type="match status" value="1"/>
</dbReference>
<comment type="caution">
    <text evidence="2">The sequence shown here is derived from an EMBL/GenBank/DDBJ whole genome shotgun (WGS) entry which is preliminary data.</text>
</comment>
<feature type="transmembrane region" description="Helical" evidence="1">
    <location>
        <begin position="12"/>
        <end position="34"/>
    </location>
</feature>
<keyword evidence="1" id="KW-0472">Membrane</keyword>
<dbReference type="InterPro" id="IPR012902">
    <property type="entry name" value="N_methyl_site"/>
</dbReference>
<dbReference type="Pfam" id="PF22434">
    <property type="entry name" value="PilW_C"/>
    <property type="match status" value="1"/>
</dbReference>
<evidence type="ECO:0000256" key="1">
    <source>
        <dbReference type="SAM" id="Phobius"/>
    </source>
</evidence>
<dbReference type="OrthoDB" id="1911489at2"/>
<reference evidence="2 3" key="1">
    <citation type="submission" date="2018-03" db="EMBL/GenBank/DDBJ databases">
        <title>Genome sequence of Moorella humiferrea DSM 23265.</title>
        <authorList>
            <person name="Poehlein A."/>
            <person name="Daniel R."/>
        </authorList>
    </citation>
    <scope>NUCLEOTIDE SEQUENCE [LARGE SCALE GENOMIC DNA]</scope>
    <source>
        <strain evidence="2 3">DSM 23265</strain>
    </source>
</reference>
<dbReference type="AlphaFoldDB" id="A0A2T0AMF1"/>
<dbReference type="PANTHER" id="PTHR30093">
    <property type="entry name" value="GENERAL SECRETION PATHWAY PROTEIN G"/>
    <property type="match status" value="1"/>
</dbReference>
<sequence>MWQRLKKARDQRGFTLVELLVVIAIIGILAAIIAPNAFKAIEKGKVAAAEADYKAIKAAVLNAYTDTGTWPPSSTDWGVDPGLVDKNKWSGGAPSTWNGPYLERWKDKNPWGGKYYYGQGAPPDGSWSWGTTARWLQLENVPGVKSDGTLQDGSSAMILQQDLGTDVVKAKSGSTVLYILISKDE</sequence>
<dbReference type="InterPro" id="IPR045584">
    <property type="entry name" value="Pilin-like"/>
</dbReference>
<keyword evidence="3" id="KW-1185">Reference proteome</keyword>
<protein>
    <submittedName>
        <fullName evidence="2">Type II secretion system protein G</fullName>
    </submittedName>
</protein>
<organism evidence="2 3">
    <name type="scientific">Neomoorella humiferrea</name>
    <dbReference type="NCBI Taxonomy" id="676965"/>
    <lineage>
        <taxon>Bacteria</taxon>
        <taxon>Bacillati</taxon>
        <taxon>Bacillota</taxon>
        <taxon>Clostridia</taxon>
        <taxon>Neomoorellales</taxon>
        <taxon>Neomoorellaceae</taxon>
        <taxon>Neomoorella</taxon>
    </lineage>
</organism>
<evidence type="ECO:0000313" key="3">
    <source>
        <dbReference type="Proteomes" id="UP000238415"/>
    </source>
</evidence>
<proteinExistence type="predicted"/>
<accession>A0A2T0AMF1</accession>
<dbReference type="Proteomes" id="UP000238415">
    <property type="component" value="Unassembled WGS sequence"/>
</dbReference>
<keyword evidence="1" id="KW-0812">Transmembrane</keyword>
<dbReference type="Pfam" id="PF07963">
    <property type="entry name" value="N_methyl"/>
    <property type="match status" value="1"/>
</dbReference>
<keyword evidence="1" id="KW-1133">Transmembrane helix</keyword>
<dbReference type="EMBL" id="PVXM01000050">
    <property type="protein sequence ID" value="PRR69926.1"/>
    <property type="molecule type" value="Genomic_DNA"/>
</dbReference>
<evidence type="ECO:0000313" key="2">
    <source>
        <dbReference type="EMBL" id="PRR69926.1"/>
    </source>
</evidence>
<gene>
    <name evidence="2" type="primary">xcpT</name>
    <name evidence="2" type="ORF">MOHU_21820</name>
</gene>
<name>A0A2T0AMF1_9FIRM</name>
<dbReference type="RefSeq" id="WP_106006106.1">
    <property type="nucleotide sequence ID" value="NZ_CP136419.1"/>
</dbReference>
<dbReference type="Gene3D" id="3.30.700.10">
    <property type="entry name" value="Glycoprotein, Type 4 Pilin"/>
    <property type="match status" value="1"/>
</dbReference>